<dbReference type="AlphaFoldDB" id="A0A151S446"/>
<evidence type="ECO:0000256" key="1">
    <source>
        <dbReference type="SAM" id="MobiDB-lite"/>
    </source>
</evidence>
<dbReference type="Pfam" id="PF03732">
    <property type="entry name" value="Retrotrans_gag"/>
    <property type="match status" value="1"/>
</dbReference>
<name>A0A151S446_CAJCA</name>
<accession>A0A151S446</accession>
<gene>
    <name evidence="3" type="ORF">KK1_028706</name>
</gene>
<protein>
    <recommendedName>
        <fullName evidence="2">Retrotransposon gag domain-containing protein</fullName>
    </recommendedName>
</protein>
<feature type="domain" description="Retrotransposon gag" evidence="2">
    <location>
        <begin position="18"/>
        <end position="114"/>
    </location>
</feature>
<dbReference type="PANTHER" id="PTHR34482:SF36">
    <property type="entry name" value="RETROTRANSPOSON GAG DOMAIN-CONTAINING PROTEIN"/>
    <property type="match status" value="1"/>
</dbReference>
<dbReference type="PANTHER" id="PTHR34482">
    <property type="entry name" value="DNA DAMAGE-INDUCIBLE PROTEIN 1-LIKE"/>
    <property type="match status" value="1"/>
</dbReference>
<reference evidence="3" key="1">
    <citation type="journal article" date="2012" name="Nat. Biotechnol.">
        <title>Draft genome sequence of pigeonpea (Cajanus cajan), an orphan legume crop of resource-poor farmers.</title>
        <authorList>
            <person name="Varshney R.K."/>
            <person name="Chen W."/>
            <person name="Li Y."/>
            <person name="Bharti A.K."/>
            <person name="Saxena R.K."/>
            <person name="Schlueter J.A."/>
            <person name="Donoghue M.T."/>
            <person name="Azam S."/>
            <person name="Fan G."/>
            <person name="Whaley A.M."/>
            <person name="Farmer A.D."/>
            <person name="Sheridan J."/>
            <person name="Iwata A."/>
            <person name="Tuteja R."/>
            <person name="Penmetsa R.V."/>
            <person name="Wu W."/>
            <person name="Upadhyaya H.D."/>
            <person name="Yang S.P."/>
            <person name="Shah T."/>
            <person name="Saxena K.B."/>
            <person name="Michael T."/>
            <person name="McCombie W.R."/>
            <person name="Yang B."/>
            <person name="Zhang G."/>
            <person name="Yang H."/>
            <person name="Wang J."/>
            <person name="Spillane C."/>
            <person name="Cook D.R."/>
            <person name="May G.D."/>
            <person name="Xu X."/>
            <person name="Jackson S.A."/>
        </authorList>
    </citation>
    <scope>NUCLEOTIDE SEQUENCE [LARGE SCALE GENOMIC DNA]</scope>
</reference>
<dbReference type="Proteomes" id="UP000075243">
    <property type="component" value="Unassembled WGS sequence"/>
</dbReference>
<evidence type="ECO:0000313" key="4">
    <source>
        <dbReference type="Proteomes" id="UP000075243"/>
    </source>
</evidence>
<proteinExistence type="predicted"/>
<dbReference type="InterPro" id="IPR005162">
    <property type="entry name" value="Retrotrans_gag_dom"/>
</dbReference>
<keyword evidence="4" id="KW-1185">Reference proteome</keyword>
<evidence type="ECO:0000313" key="3">
    <source>
        <dbReference type="EMBL" id="KYP49511.1"/>
    </source>
</evidence>
<sequence>MEKIFNFLGSSEERTLAYAIYMLAGEVEYWWRGTRQMMESRGVVVDWDCFKRVFLEKYFSDNVRYAKEAEFMRLHQGNLFVFEYAIRFEHLVHFYSQAISEAWRCRKFVEGLRHELKRVIVPMSIDEFPALVEKAKTIERLEGGGSSGKATRVQEGSSGSRRGDQQRGPYDRPVQSRRGAVSRGPRPATPQSGAPSVRCYRCGLFPSGECLFQMWQARPPFQRLSDAIDSILECPDATQAYNCGKSVCIVRCRGFHFIKLGEGEGEGSR</sequence>
<organism evidence="3 4">
    <name type="scientific">Cajanus cajan</name>
    <name type="common">Pigeon pea</name>
    <name type="synonym">Cajanus indicus</name>
    <dbReference type="NCBI Taxonomy" id="3821"/>
    <lineage>
        <taxon>Eukaryota</taxon>
        <taxon>Viridiplantae</taxon>
        <taxon>Streptophyta</taxon>
        <taxon>Embryophyta</taxon>
        <taxon>Tracheophyta</taxon>
        <taxon>Spermatophyta</taxon>
        <taxon>Magnoliopsida</taxon>
        <taxon>eudicotyledons</taxon>
        <taxon>Gunneridae</taxon>
        <taxon>Pentapetalae</taxon>
        <taxon>rosids</taxon>
        <taxon>fabids</taxon>
        <taxon>Fabales</taxon>
        <taxon>Fabaceae</taxon>
        <taxon>Papilionoideae</taxon>
        <taxon>50 kb inversion clade</taxon>
        <taxon>NPAAA clade</taxon>
        <taxon>indigoferoid/millettioid clade</taxon>
        <taxon>Phaseoleae</taxon>
        <taxon>Cajanus</taxon>
    </lineage>
</organism>
<dbReference type="EMBL" id="KQ483474">
    <property type="protein sequence ID" value="KYP49511.1"/>
    <property type="molecule type" value="Genomic_DNA"/>
</dbReference>
<dbReference type="Gramene" id="C.cajan_26871.t">
    <property type="protein sequence ID" value="C.cajan_26871.t.cds1"/>
    <property type="gene ID" value="C.cajan_26871"/>
</dbReference>
<feature type="region of interest" description="Disordered" evidence="1">
    <location>
        <begin position="142"/>
        <end position="195"/>
    </location>
</feature>
<evidence type="ECO:0000259" key="2">
    <source>
        <dbReference type="Pfam" id="PF03732"/>
    </source>
</evidence>